<dbReference type="eggNOG" id="COG4771">
    <property type="taxonomic scope" value="Bacteria"/>
</dbReference>
<dbReference type="AlphaFoldDB" id="G5HAI2"/>
<dbReference type="InterPro" id="IPR008969">
    <property type="entry name" value="CarboxyPept-like_regulatory"/>
</dbReference>
<dbReference type="PROSITE" id="PS52016">
    <property type="entry name" value="TONB_DEPENDENT_REC_3"/>
    <property type="match status" value="1"/>
</dbReference>
<dbReference type="Pfam" id="PF13715">
    <property type="entry name" value="CarbopepD_reg_2"/>
    <property type="match status" value="1"/>
</dbReference>
<organism evidence="13 14">
    <name type="scientific">Alistipes indistinctus YIT 12060</name>
    <dbReference type="NCBI Taxonomy" id="742725"/>
    <lineage>
        <taxon>Bacteria</taxon>
        <taxon>Pseudomonadati</taxon>
        <taxon>Bacteroidota</taxon>
        <taxon>Bacteroidia</taxon>
        <taxon>Bacteroidales</taxon>
        <taxon>Rikenellaceae</taxon>
        <taxon>Alistipes</taxon>
    </lineage>
</organism>
<dbReference type="InterPro" id="IPR036942">
    <property type="entry name" value="Beta-barrel_TonB_sf"/>
</dbReference>
<evidence type="ECO:0000256" key="7">
    <source>
        <dbReference type="ARBA" id="ARBA00023237"/>
    </source>
</evidence>
<feature type="chain" id="PRO_5003477887" description="TonB-dependent receptor" evidence="10">
    <location>
        <begin position="24"/>
        <end position="777"/>
    </location>
</feature>
<evidence type="ECO:0000256" key="10">
    <source>
        <dbReference type="SAM" id="SignalP"/>
    </source>
</evidence>
<evidence type="ECO:0000256" key="5">
    <source>
        <dbReference type="ARBA" id="ARBA00023077"/>
    </source>
</evidence>
<evidence type="ECO:0000313" key="14">
    <source>
        <dbReference type="Proteomes" id="UP000006008"/>
    </source>
</evidence>
<dbReference type="InterPro" id="IPR037066">
    <property type="entry name" value="Plug_dom_sf"/>
</dbReference>
<keyword evidence="2 8" id="KW-0813">Transport</keyword>
<dbReference type="Gene3D" id="2.40.170.20">
    <property type="entry name" value="TonB-dependent receptor, beta-barrel domain"/>
    <property type="match status" value="1"/>
</dbReference>
<dbReference type="SUPFAM" id="SSF56935">
    <property type="entry name" value="Porins"/>
    <property type="match status" value="1"/>
</dbReference>
<dbReference type="Gene3D" id="2.60.40.1120">
    <property type="entry name" value="Carboxypeptidase-like, regulatory domain"/>
    <property type="match status" value="1"/>
</dbReference>
<evidence type="ECO:0000256" key="2">
    <source>
        <dbReference type="ARBA" id="ARBA00022448"/>
    </source>
</evidence>
<evidence type="ECO:0000256" key="4">
    <source>
        <dbReference type="ARBA" id="ARBA00022692"/>
    </source>
</evidence>
<reference evidence="13 14" key="1">
    <citation type="submission" date="2011-08" db="EMBL/GenBank/DDBJ databases">
        <title>The Genome Sequence of Alistipes indistinctus YIT 12060.</title>
        <authorList>
            <consortium name="The Broad Institute Genome Sequencing Platform"/>
            <person name="Earl A."/>
            <person name="Ward D."/>
            <person name="Feldgarden M."/>
            <person name="Gevers D."/>
            <person name="Morotomi M."/>
            <person name="Young S.K."/>
            <person name="Zeng Q."/>
            <person name="Gargeya S."/>
            <person name="Fitzgerald M."/>
            <person name="Haas B."/>
            <person name="Abouelleil A."/>
            <person name="Alvarado L."/>
            <person name="Arachchi H.M."/>
            <person name="Berlin A."/>
            <person name="Brown A."/>
            <person name="Chapman S.B."/>
            <person name="Chen Z."/>
            <person name="Dunbar C."/>
            <person name="Freedman E."/>
            <person name="Gearin G."/>
            <person name="Gellesch M."/>
            <person name="Goldberg J."/>
            <person name="Griggs A."/>
            <person name="Gujja S."/>
            <person name="Heiman D."/>
            <person name="Howarth C."/>
            <person name="Larson L."/>
            <person name="Lui A."/>
            <person name="MacDonald P.J.P."/>
            <person name="Montmayeur A."/>
            <person name="Murphy C."/>
            <person name="Neiman D."/>
            <person name="Pearson M."/>
            <person name="Priest M."/>
            <person name="Roberts A."/>
            <person name="Saif S."/>
            <person name="Shea T."/>
            <person name="Shenoy N."/>
            <person name="Sisk P."/>
            <person name="Stolte C."/>
            <person name="Sykes S."/>
            <person name="Wortman J."/>
            <person name="Nusbaum C."/>
            <person name="Birren B."/>
        </authorList>
    </citation>
    <scope>NUCLEOTIDE SEQUENCE [LARGE SCALE GENOMIC DNA]</scope>
    <source>
        <strain evidence="13 14">YIT 12060</strain>
    </source>
</reference>
<dbReference type="GO" id="GO:0009279">
    <property type="term" value="C:cell outer membrane"/>
    <property type="evidence" value="ECO:0007669"/>
    <property type="project" value="UniProtKB-SubCell"/>
</dbReference>
<gene>
    <name evidence="13" type="ORF">HMPREF9450_01647</name>
</gene>
<dbReference type="STRING" id="742725.HMPREF9450_01647"/>
<keyword evidence="6 8" id="KW-0472">Membrane</keyword>
<dbReference type="Pfam" id="PF00593">
    <property type="entry name" value="TonB_dep_Rec_b-barrel"/>
    <property type="match status" value="1"/>
</dbReference>
<dbReference type="OrthoDB" id="9760333at2"/>
<keyword evidence="3 8" id="KW-1134">Transmembrane beta strand</keyword>
<dbReference type="GeneID" id="92815321"/>
<dbReference type="Gene3D" id="2.170.130.10">
    <property type="entry name" value="TonB-dependent receptor, plug domain"/>
    <property type="match status" value="1"/>
</dbReference>
<evidence type="ECO:0000256" key="8">
    <source>
        <dbReference type="PROSITE-ProRule" id="PRU01360"/>
    </source>
</evidence>
<name>G5HAI2_9BACT</name>
<evidence type="ECO:0000313" key="13">
    <source>
        <dbReference type="EMBL" id="EHB91598.1"/>
    </source>
</evidence>
<comment type="similarity">
    <text evidence="8 9">Belongs to the TonB-dependent receptor family.</text>
</comment>
<dbReference type="HOGENOM" id="CLU_012669_1_0_10"/>
<feature type="domain" description="TonB-dependent receptor plug" evidence="12">
    <location>
        <begin position="138"/>
        <end position="244"/>
    </location>
</feature>
<keyword evidence="10" id="KW-0732">Signal</keyword>
<protein>
    <recommendedName>
        <fullName evidence="15">TonB-dependent receptor</fullName>
    </recommendedName>
</protein>
<evidence type="ECO:0000256" key="9">
    <source>
        <dbReference type="RuleBase" id="RU003357"/>
    </source>
</evidence>
<comment type="subcellular location">
    <subcellularLocation>
        <location evidence="1 8">Cell outer membrane</location>
        <topology evidence="1 8">Multi-pass membrane protein</topology>
    </subcellularLocation>
</comment>
<dbReference type="InterPro" id="IPR039426">
    <property type="entry name" value="TonB-dep_rcpt-like"/>
</dbReference>
<proteinExistence type="inferred from homology"/>
<dbReference type="InterPro" id="IPR000531">
    <property type="entry name" value="Beta-barrel_TonB"/>
</dbReference>
<feature type="domain" description="TonB-dependent receptor-like beta-barrel" evidence="11">
    <location>
        <begin position="303"/>
        <end position="741"/>
    </location>
</feature>
<comment type="caution">
    <text evidence="13">The sequence shown here is derived from an EMBL/GenBank/DDBJ whole genome shotgun (WGS) entry which is preliminary data.</text>
</comment>
<dbReference type="PANTHER" id="PTHR30069">
    <property type="entry name" value="TONB-DEPENDENT OUTER MEMBRANE RECEPTOR"/>
    <property type="match status" value="1"/>
</dbReference>
<dbReference type="PANTHER" id="PTHR30069:SF57">
    <property type="entry name" value="TONB-DEPENDENT RECEPTOR"/>
    <property type="match status" value="1"/>
</dbReference>
<keyword evidence="14" id="KW-1185">Reference proteome</keyword>
<dbReference type="SUPFAM" id="SSF49464">
    <property type="entry name" value="Carboxypeptidase regulatory domain-like"/>
    <property type="match status" value="1"/>
</dbReference>
<keyword evidence="5 9" id="KW-0798">TonB box</keyword>
<sequence>MKTQHIVAAVAITLLHLPSLAAADGSPDHTSHPPKPVTDANITGHVRNATTQEHLPYISITVKGTTLGTTTDATGHYMLKNLPAGDLVLEASMLGYKTEEKKVTTQADKLLEVNFDLEEDAVALDEVVVSATRNETSKKEAPIIVNVSSAKLFEGTSSATLAEGMNFQPGLRVENNCGNCGTTQLRINGLEGQYSQILIDSRPVFSSLAGVYGLEQLPVSMIERVEVIRGGGSALYGSSAIGGVMNIITKEPLRNFASLANTTSVLPGGKTDINTSLNASLVSDDRKAGVYLFGMLKNRDWYDRNGDGFSDIPEINAQTLGFRGYYRTGDRSRLSAEYHHIHEFRRGGNLFDRPPHEADIAEQLDHEIDGGGLRFNTFSPNYKHRWEIFASGQGIRRASYYGAQKNPDAYGHTNDKTFAIGTQYTYTMDRLWFMPAELTAGIEYNYNDLHDYYMSLDRDFTQQTHVTGGYLQNEWKTEKLSLLVGARLDKHNLMEHVVLCPRANIRYSPSEQVGLRVSYSSGYRAPQAYNEDLHIEAVGGALALIRLAKGLKPEYSHSVSASADLYHSFGRLQANLLVEGFYTMLNNVFTLVRIGENEDGSIVYWERRNGSGATVAGVNFEGKIGIPHRFELQLGYTLQSSRYDTPERWSDQLAPQRKMFRAPDHYGYLTSLFDITPRFKASLFGTYTGSMLVKHILSDGTNETDLEQNTPSFWDMGIKLAYTFRIGKAVDLEVNTGVKNIFDAYQKDLDYGAFKDADYVYGPSLPRMYFVGIKFSI</sequence>
<dbReference type="Proteomes" id="UP000006008">
    <property type="component" value="Unassembled WGS sequence"/>
</dbReference>
<dbReference type="RefSeq" id="WP_009134453.1">
    <property type="nucleotide sequence ID" value="NZ_CP102250.1"/>
</dbReference>
<evidence type="ECO:0000259" key="12">
    <source>
        <dbReference type="Pfam" id="PF07715"/>
    </source>
</evidence>
<keyword evidence="7 8" id="KW-0998">Cell outer membrane</keyword>
<dbReference type="EMBL" id="ADLD01000013">
    <property type="protein sequence ID" value="EHB91598.1"/>
    <property type="molecule type" value="Genomic_DNA"/>
</dbReference>
<dbReference type="PATRIC" id="fig|742725.3.peg.1742"/>
<evidence type="ECO:0000256" key="1">
    <source>
        <dbReference type="ARBA" id="ARBA00004571"/>
    </source>
</evidence>
<keyword evidence="4 8" id="KW-0812">Transmembrane</keyword>
<feature type="signal peptide" evidence="10">
    <location>
        <begin position="1"/>
        <end position="23"/>
    </location>
</feature>
<dbReference type="Pfam" id="PF07715">
    <property type="entry name" value="Plug"/>
    <property type="match status" value="1"/>
</dbReference>
<dbReference type="InterPro" id="IPR012910">
    <property type="entry name" value="Plug_dom"/>
</dbReference>
<evidence type="ECO:0000256" key="3">
    <source>
        <dbReference type="ARBA" id="ARBA00022452"/>
    </source>
</evidence>
<evidence type="ECO:0000259" key="11">
    <source>
        <dbReference type="Pfam" id="PF00593"/>
    </source>
</evidence>
<dbReference type="GO" id="GO:0044718">
    <property type="term" value="P:siderophore transmembrane transport"/>
    <property type="evidence" value="ECO:0007669"/>
    <property type="project" value="TreeGrafter"/>
</dbReference>
<accession>G5HAI2</accession>
<evidence type="ECO:0008006" key="15">
    <source>
        <dbReference type="Google" id="ProtNLM"/>
    </source>
</evidence>
<dbReference type="GO" id="GO:0015344">
    <property type="term" value="F:siderophore uptake transmembrane transporter activity"/>
    <property type="evidence" value="ECO:0007669"/>
    <property type="project" value="TreeGrafter"/>
</dbReference>
<evidence type="ECO:0000256" key="6">
    <source>
        <dbReference type="ARBA" id="ARBA00023136"/>
    </source>
</evidence>